<dbReference type="PROSITE" id="PS51421">
    <property type="entry name" value="RAS"/>
    <property type="match status" value="1"/>
</dbReference>
<dbReference type="InterPro" id="IPR027417">
    <property type="entry name" value="P-loop_NTPase"/>
</dbReference>
<dbReference type="PROSITE" id="PS51419">
    <property type="entry name" value="RAB"/>
    <property type="match status" value="1"/>
</dbReference>
<protein>
    <submittedName>
        <fullName evidence="10">Rho4p</fullName>
    </submittedName>
</protein>
<keyword evidence="11" id="KW-1185">Reference proteome</keyword>
<evidence type="ECO:0000256" key="8">
    <source>
        <dbReference type="ARBA" id="ARBA00023288"/>
    </source>
</evidence>
<name>A0A2N1J7C0_9BASI</name>
<evidence type="ECO:0000256" key="7">
    <source>
        <dbReference type="ARBA" id="ARBA00023136"/>
    </source>
</evidence>
<keyword evidence="6" id="KW-0342">GTP-binding</keyword>
<dbReference type="PRINTS" id="PR00449">
    <property type="entry name" value="RASTRNSFRMNG"/>
</dbReference>
<dbReference type="Pfam" id="PF00071">
    <property type="entry name" value="Ras"/>
    <property type="match status" value="1"/>
</dbReference>
<dbReference type="GO" id="GO:0007264">
    <property type="term" value="P:small GTPase-mediated signal transduction"/>
    <property type="evidence" value="ECO:0007669"/>
    <property type="project" value="InterPro"/>
</dbReference>
<evidence type="ECO:0000256" key="2">
    <source>
        <dbReference type="ARBA" id="ARBA00010142"/>
    </source>
</evidence>
<dbReference type="Proteomes" id="UP000232875">
    <property type="component" value="Unassembled WGS sequence"/>
</dbReference>
<dbReference type="EMBL" id="KZ454995">
    <property type="protein sequence ID" value="PKI82455.1"/>
    <property type="molecule type" value="Genomic_DNA"/>
</dbReference>
<dbReference type="RefSeq" id="XP_056064242.1">
    <property type="nucleotide sequence ID" value="XM_056208267.1"/>
</dbReference>
<dbReference type="NCBIfam" id="TIGR00231">
    <property type="entry name" value="small_GTP"/>
    <property type="match status" value="1"/>
</dbReference>
<dbReference type="InterPro" id="IPR001806">
    <property type="entry name" value="Small_GTPase"/>
</dbReference>
<proteinExistence type="inferred from homology"/>
<evidence type="ECO:0000256" key="6">
    <source>
        <dbReference type="ARBA" id="ARBA00023134"/>
    </source>
</evidence>
<dbReference type="GO" id="GO:0003924">
    <property type="term" value="F:GTPase activity"/>
    <property type="evidence" value="ECO:0007669"/>
    <property type="project" value="InterPro"/>
</dbReference>
<keyword evidence="8" id="KW-0449">Lipoprotein</keyword>
<evidence type="ECO:0000256" key="5">
    <source>
        <dbReference type="ARBA" id="ARBA00022741"/>
    </source>
</evidence>
<evidence type="ECO:0000256" key="1">
    <source>
        <dbReference type="ARBA" id="ARBA00004342"/>
    </source>
</evidence>
<keyword evidence="5" id="KW-0547">Nucleotide-binding</keyword>
<comment type="similarity">
    <text evidence="2">Belongs to the small GTPase superfamily. Rho family.</text>
</comment>
<dbReference type="GeneID" id="80902961"/>
<dbReference type="SUPFAM" id="SSF52540">
    <property type="entry name" value="P-loop containing nucleoside triphosphate hydrolases"/>
    <property type="match status" value="1"/>
</dbReference>
<gene>
    <name evidence="10" type="primary">RHO4</name>
    <name evidence="10" type="ORF">MVES_003688</name>
</gene>
<dbReference type="SMART" id="SM00173">
    <property type="entry name" value="RAS"/>
    <property type="match status" value="1"/>
</dbReference>
<dbReference type="SMART" id="SM00174">
    <property type="entry name" value="RHO"/>
    <property type="match status" value="1"/>
</dbReference>
<dbReference type="FunFam" id="3.40.50.300:FF:000983">
    <property type="entry name" value="Rho family GTPase"/>
    <property type="match status" value="1"/>
</dbReference>
<evidence type="ECO:0000313" key="10">
    <source>
        <dbReference type="EMBL" id="PKI82455.1"/>
    </source>
</evidence>
<keyword evidence="3" id="KW-1003">Cell membrane</keyword>
<dbReference type="SMART" id="SM00175">
    <property type="entry name" value="RAB"/>
    <property type="match status" value="1"/>
</dbReference>
<dbReference type="InterPro" id="IPR005225">
    <property type="entry name" value="Small_GTP-bd"/>
</dbReference>
<keyword evidence="4" id="KW-0488">Methylation</keyword>
<keyword evidence="7" id="KW-0472">Membrane</keyword>
<accession>A0A2N1J7C0</accession>
<organism evidence="10 11">
    <name type="scientific">Malassezia vespertilionis</name>
    <dbReference type="NCBI Taxonomy" id="2020962"/>
    <lineage>
        <taxon>Eukaryota</taxon>
        <taxon>Fungi</taxon>
        <taxon>Dikarya</taxon>
        <taxon>Basidiomycota</taxon>
        <taxon>Ustilaginomycotina</taxon>
        <taxon>Malasseziomycetes</taxon>
        <taxon>Malasseziales</taxon>
        <taxon>Malasseziaceae</taxon>
        <taxon>Malassezia</taxon>
    </lineage>
</organism>
<evidence type="ECO:0000256" key="3">
    <source>
        <dbReference type="ARBA" id="ARBA00022475"/>
    </source>
</evidence>
<dbReference type="PROSITE" id="PS51420">
    <property type="entry name" value="RHO"/>
    <property type="match status" value="1"/>
</dbReference>
<dbReference type="STRING" id="2020962.A0A2N1J7C0"/>
<comment type="subcellular location">
    <subcellularLocation>
        <location evidence="1">Cell membrane</location>
        <topology evidence="1">Lipid-anchor</topology>
        <orientation evidence="1">Cytoplasmic side</orientation>
    </subcellularLocation>
</comment>
<dbReference type="Gene3D" id="3.40.50.300">
    <property type="entry name" value="P-loop containing nucleotide triphosphate hydrolases"/>
    <property type="match status" value="1"/>
</dbReference>
<evidence type="ECO:0000313" key="11">
    <source>
        <dbReference type="Proteomes" id="UP000232875"/>
    </source>
</evidence>
<reference evidence="10 11" key="1">
    <citation type="submission" date="2017-10" db="EMBL/GenBank/DDBJ databases">
        <title>A novel species of cold-tolerant Malassezia isolated from bats.</title>
        <authorList>
            <person name="Lorch J.M."/>
            <person name="Palmer J.M."/>
            <person name="Vanderwolf K.J."/>
            <person name="Schmidt K.Z."/>
            <person name="Verant M.L."/>
            <person name="Weller T.J."/>
            <person name="Blehert D.S."/>
        </authorList>
    </citation>
    <scope>NUCLEOTIDE SEQUENCE [LARGE SCALE GENOMIC DNA]</scope>
    <source>
        <strain evidence="10 11">NWHC:44797-103</strain>
    </source>
</reference>
<sequence length="217" mass="24385">MAGKRTGTPEDDVRDRIELRKKLVVVGDGGCGKTCLLIVYSQDRFPEEYVPTVFENYVPIVEFDKRLVEFALWDTAGQEEYDRLRPLSYPETDVILLCYAVDYPASFVNVQDKWLPEIAHFCEGVPFLLVALKTDLRDDPTSLALLAAQGNKPITSEQGEALAKEVKASRYVECSARTTDGVQDVFQAALEEACKPRIKKGKFGLWKGNGRKKCMLL</sequence>
<evidence type="ECO:0000256" key="4">
    <source>
        <dbReference type="ARBA" id="ARBA00022481"/>
    </source>
</evidence>
<dbReference type="AlphaFoldDB" id="A0A2N1J7C0"/>
<dbReference type="OrthoDB" id="8830751at2759"/>
<dbReference type="GO" id="GO:0005525">
    <property type="term" value="F:GTP binding"/>
    <property type="evidence" value="ECO:0007669"/>
    <property type="project" value="UniProtKB-KW"/>
</dbReference>
<evidence type="ECO:0000256" key="9">
    <source>
        <dbReference type="ARBA" id="ARBA00023289"/>
    </source>
</evidence>
<dbReference type="InterPro" id="IPR003578">
    <property type="entry name" value="Small_GTPase_Rho"/>
</dbReference>
<dbReference type="CDD" id="cd04132">
    <property type="entry name" value="Rho4_like"/>
    <property type="match status" value="1"/>
</dbReference>
<dbReference type="GO" id="GO:0005886">
    <property type="term" value="C:plasma membrane"/>
    <property type="evidence" value="ECO:0007669"/>
    <property type="project" value="UniProtKB-SubCell"/>
</dbReference>
<keyword evidence="9" id="KW-0636">Prenylation</keyword>
<dbReference type="PANTHER" id="PTHR24072">
    <property type="entry name" value="RHO FAMILY GTPASE"/>
    <property type="match status" value="1"/>
</dbReference>